<dbReference type="OrthoDB" id="9805604at2"/>
<sequence>MNSLVFRVDSSIEIGTGHLYRCLNLARSFSSSNLKIFFVCRNHNGNLIDLIKNEFQVLTLAEKKIKKSEDYPYLHWLGCSQIEDANDTLRILEENNINPSFLIIDHYGIDEEWENFLIKKYSKHNDFKLVVIDDLYNRNHICDLLLDQNIIEESNPYISKTSPRTNFIFGPYFAILSKEYIHKKNFIKNKNSLKRVLIFFSGVDKNNLTLKLANLLCDKKFKNLTVDIVVGIKNKKLNDIKKISKGRKNFKLHIQIKTLTNLMLKADLAVGGGGINSWERECMKLPTLLISLSQHQINLSNSLKKFGKVNYLGHFDKVDEKKISCEILNEVKNFSLNKKKGIFIDGYGAKRIVILLNGLNLPLKFRRIREFDHSLLRFWVDKFTNINSLEQILRKNDEERFLVNNIDNCPIYFISFDSESIVNLEIKILFDSYLVNENNIQLILKTSLQKVISKKIKFKLIKISIINNLCKKKFRELDLFFSRLDFMTYGENTFLNKNCNYLQLKNLLKRII</sequence>
<evidence type="ECO:0000313" key="3">
    <source>
        <dbReference type="EMBL" id="KGF96910.1"/>
    </source>
</evidence>
<dbReference type="STRING" id="74545.EU96_1548"/>
<comment type="caution">
    <text evidence="3">The sequence shown here is derived from an EMBL/GenBank/DDBJ whole genome shotgun (WGS) entry which is preliminary data.</text>
</comment>
<dbReference type="Proteomes" id="UP000030445">
    <property type="component" value="Unassembled WGS sequence"/>
</dbReference>
<dbReference type="InterPro" id="IPR020023">
    <property type="entry name" value="PseG"/>
</dbReference>
<evidence type="ECO:0000313" key="4">
    <source>
        <dbReference type="Proteomes" id="UP000030445"/>
    </source>
</evidence>
<protein>
    <submittedName>
        <fullName evidence="3">Spore coat polysaccharide biosynthesis protein spsG</fullName>
    </submittedName>
</protein>
<dbReference type="EMBL" id="JNAM01000011">
    <property type="protein sequence ID" value="KGF96910.1"/>
    <property type="molecule type" value="Genomic_DNA"/>
</dbReference>
<dbReference type="AlphaFoldDB" id="A0A0A2A5N1"/>
<dbReference type="RefSeq" id="WP_052044274.1">
    <property type="nucleotide sequence ID" value="NZ_CP138951.1"/>
</dbReference>
<dbReference type="eggNOG" id="COG3980">
    <property type="taxonomic scope" value="Bacteria"/>
</dbReference>
<proteinExistence type="predicted"/>
<name>A0A0A2A5N1_PROMR</name>
<feature type="active site" description="Proton acceptor" evidence="1">
    <location>
        <position position="18"/>
    </location>
</feature>
<gene>
    <name evidence="3" type="ORF">EU96_1548</name>
</gene>
<organism evidence="3 4">
    <name type="scientific">Prochlorococcus marinus str. MIT 9302</name>
    <dbReference type="NCBI Taxonomy" id="74545"/>
    <lineage>
        <taxon>Bacteria</taxon>
        <taxon>Bacillati</taxon>
        <taxon>Cyanobacteriota</taxon>
        <taxon>Cyanophyceae</taxon>
        <taxon>Synechococcales</taxon>
        <taxon>Prochlorococcaceae</taxon>
        <taxon>Prochlorococcus</taxon>
    </lineage>
</organism>
<accession>A0A0A2A5N1</accession>
<evidence type="ECO:0000256" key="1">
    <source>
        <dbReference type="PIRSR" id="PIRSR620023-1"/>
    </source>
</evidence>
<evidence type="ECO:0000256" key="2">
    <source>
        <dbReference type="PIRSR" id="PIRSR620023-2"/>
    </source>
</evidence>
<dbReference type="Gene3D" id="3.40.50.2000">
    <property type="entry name" value="Glycogen Phosphorylase B"/>
    <property type="match status" value="1"/>
</dbReference>
<dbReference type="NCBIfam" id="TIGR03590">
    <property type="entry name" value="PseG"/>
    <property type="match status" value="1"/>
</dbReference>
<dbReference type="Gene3D" id="3.40.50.11190">
    <property type="match status" value="1"/>
</dbReference>
<reference evidence="4" key="1">
    <citation type="journal article" date="2014" name="Sci. Data">
        <title>Genomes of diverse isolates of the marine cyanobacterium Prochlorococcus.</title>
        <authorList>
            <person name="Biller S."/>
            <person name="Berube P."/>
            <person name="Thompson J."/>
            <person name="Kelly L."/>
            <person name="Roggensack S."/>
            <person name="Awad L."/>
            <person name="Roache-Johnson K."/>
            <person name="Ding H."/>
            <person name="Giovannoni S.J."/>
            <person name="Moore L.R."/>
            <person name="Chisholm S.W."/>
        </authorList>
    </citation>
    <scope>NUCLEOTIDE SEQUENCE [LARGE SCALE GENOMIC DNA]</scope>
    <source>
        <strain evidence="4">MIT 9302</strain>
    </source>
</reference>
<feature type="binding site" evidence="2">
    <location>
        <position position="279"/>
    </location>
    <ligand>
        <name>substrate</name>
    </ligand>
</feature>